<keyword evidence="3" id="KW-1185">Reference proteome</keyword>
<feature type="region of interest" description="Disordered" evidence="1">
    <location>
        <begin position="1"/>
        <end position="32"/>
    </location>
</feature>
<proteinExistence type="predicted"/>
<reference evidence="2 3" key="1">
    <citation type="journal article" date="2016" name="Mol. Biol. Evol.">
        <title>Comparative Genomics of Early-Diverging Mushroom-Forming Fungi Provides Insights into the Origins of Lignocellulose Decay Capabilities.</title>
        <authorList>
            <person name="Nagy L.G."/>
            <person name="Riley R."/>
            <person name="Tritt A."/>
            <person name="Adam C."/>
            <person name="Daum C."/>
            <person name="Floudas D."/>
            <person name="Sun H."/>
            <person name="Yadav J.S."/>
            <person name="Pangilinan J."/>
            <person name="Larsson K.H."/>
            <person name="Matsuura K."/>
            <person name="Barry K."/>
            <person name="Labutti K."/>
            <person name="Kuo R."/>
            <person name="Ohm R.A."/>
            <person name="Bhattacharya S.S."/>
            <person name="Shirouzu T."/>
            <person name="Yoshinaga Y."/>
            <person name="Martin F.M."/>
            <person name="Grigoriev I.V."/>
            <person name="Hibbett D.S."/>
        </authorList>
    </citation>
    <scope>NUCLEOTIDE SEQUENCE [LARGE SCALE GENOMIC DNA]</scope>
    <source>
        <strain evidence="2 3">CBS 109695</strain>
    </source>
</reference>
<evidence type="ECO:0000313" key="2">
    <source>
        <dbReference type="EMBL" id="KZP20905.1"/>
    </source>
</evidence>
<dbReference type="EMBL" id="KV417551">
    <property type="protein sequence ID" value="KZP20905.1"/>
    <property type="molecule type" value="Genomic_DNA"/>
</dbReference>
<sequence length="91" mass="9840">MRVGVQTAMRPGAQGRRDNNYQGGSNWTDNEHREATCSNRGALGTMPADTSIPRALVVQAPSDLVLLPVLLLPLLHLFGMNIERSMGAAVR</sequence>
<organism evidence="2 3">
    <name type="scientific">Athelia psychrophila</name>
    <dbReference type="NCBI Taxonomy" id="1759441"/>
    <lineage>
        <taxon>Eukaryota</taxon>
        <taxon>Fungi</taxon>
        <taxon>Dikarya</taxon>
        <taxon>Basidiomycota</taxon>
        <taxon>Agaricomycotina</taxon>
        <taxon>Agaricomycetes</taxon>
        <taxon>Agaricomycetidae</taxon>
        <taxon>Atheliales</taxon>
        <taxon>Atheliaceae</taxon>
        <taxon>Athelia</taxon>
    </lineage>
</organism>
<protein>
    <submittedName>
        <fullName evidence="2">Uncharacterized protein</fullName>
    </submittedName>
</protein>
<name>A0A166JIU9_9AGAM</name>
<accession>A0A166JIU9</accession>
<dbReference type="AlphaFoldDB" id="A0A166JIU9"/>
<evidence type="ECO:0000313" key="3">
    <source>
        <dbReference type="Proteomes" id="UP000076532"/>
    </source>
</evidence>
<gene>
    <name evidence="2" type="ORF">FIBSPDRAFT_861044</name>
</gene>
<evidence type="ECO:0000256" key="1">
    <source>
        <dbReference type="SAM" id="MobiDB-lite"/>
    </source>
</evidence>
<dbReference type="Proteomes" id="UP000076532">
    <property type="component" value="Unassembled WGS sequence"/>
</dbReference>